<reference evidence="5" key="1">
    <citation type="submission" date="2016-06" db="EMBL/GenBank/DDBJ databases">
        <title>Four novel species of enterococci isolated from chicken manure.</title>
        <authorList>
            <person name="Van Tyne D."/>
        </authorList>
    </citation>
    <scope>NUCLEOTIDE SEQUENCE [LARGE SCALE GENOMIC DNA]</scope>
    <source>
        <strain evidence="5">JM9A</strain>
    </source>
</reference>
<evidence type="ECO:0000256" key="2">
    <source>
        <dbReference type="ARBA" id="ARBA00022898"/>
    </source>
</evidence>
<dbReference type="PIRSF" id="PIRSF001434">
    <property type="entry name" value="CGS"/>
    <property type="match status" value="1"/>
</dbReference>
<evidence type="ECO:0000313" key="5">
    <source>
        <dbReference type="Proteomes" id="UP001429357"/>
    </source>
</evidence>
<dbReference type="Gene3D" id="3.40.640.10">
    <property type="entry name" value="Type I PLP-dependent aspartate aminotransferase-like (Major domain)"/>
    <property type="match status" value="1"/>
</dbReference>
<dbReference type="PANTHER" id="PTHR11808:SF80">
    <property type="entry name" value="CYSTATHIONINE GAMMA-LYASE"/>
    <property type="match status" value="1"/>
</dbReference>
<keyword evidence="5" id="KW-1185">Reference proteome</keyword>
<accession>A0ABV0F8M6</accession>
<reference evidence="4 5" key="2">
    <citation type="submission" date="2024-02" db="EMBL/GenBank/DDBJ databases">
        <title>The Genome Sequence of Enterococcus diestrammenae JM9A.</title>
        <authorList>
            <person name="Earl A."/>
            <person name="Manson A."/>
            <person name="Gilmore M."/>
            <person name="Sanders J."/>
            <person name="Shea T."/>
            <person name="Howe W."/>
            <person name="Livny J."/>
            <person name="Cuomo C."/>
            <person name="Neafsey D."/>
            <person name="Birren B."/>
        </authorList>
    </citation>
    <scope>NUCLEOTIDE SEQUENCE [LARGE SCALE GENOMIC DNA]</scope>
    <source>
        <strain evidence="4 5">JM9A</strain>
    </source>
</reference>
<dbReference type="Pfam" id="PF01053">
    <property type="entry name" value="Cys_Met_Meta_PP"/>
    <property type="match status" value="1"/>
</dbReference>
<dbReference type="EMBL" id="MAEI02000001">
    <property type="protein sequence ID" value="MEO1782961.1"/>
    <property type="molecule type" value="Genomic_DNA"/>
</dbReference>
<evidence type="ECO:0000313" key="4">
    <source>
        <dbReference type="EMBL" id="MEO1782961.1"/>
    </source>
</evidence>
<keyword evidence="2 3" id="KW-0663">Pyridoxal phosphate</keyword>
<dbReference type="InterPro" id="IPR015424">
    <property type="entry name" value="PyrdxlP-dep_Trfase"/>
</dbReference>
<sequence length="375" mass="41182">MKQEDIILHLGESPDRYLGSVVPPIFQTTLFVKPTETNGIQEEEYVYSRINNPTTEILEKKMAALEQGERALGFASGMAAISAGIMTCIKKDSHVICVDTVYGPTHNFLANYLAKFGVETTFVVGNDPKEIADALRPETSLIYLESPSSHIFRVQDLTAIAEIARKAGVKTMIDNTYATPLFQNPLVLGIDLVAHTASKYIGGHSDAMGGVLIGSEALLEPMVEEERALFGAVMDPHQAWLILRGLRTLPYRIKGHQDNAMAVAQYLEAHPKVKQVFYPALPSHPDYELAAKQMTGFNGLLSLIIDGTKEQQNQFIQQLRVFQHGVSWGGFESLVADATVNKDLPGVPSGVIRLHVGLENQETLIADLEQALMQV</sequence>
<comment type="caution">
    <text evidence="4">The sequence shown here is derived from an EMBL/GenBank/DDBJ whole genome shotgun (WGS) entry which is preliminary data.</text>
</comment>
<dbReference type="PANTHER" id="PTHR11808">
    <property type="entry name" value="TRANS-SULFURATION ENZYME FAMILY MEMBER"/>
    <property type="match status" value="1"/>
</dbReference>
<dbReference type="InterPro" id="IPR000277">
    <property type="entry name" value="Cys/Met-Metab_PyrdxlP-dep_enz"/>
</dbReference>
<organism evidence="4 5">
    <name type="scientific">Enterococcus diestrammenae</name>
    <dbReference type="NCBI Taxonomy" id="1155073"/>
    <lineage>
        <taxon>Bacteria</taxon>
        <taxon>Bacillati</taxon>
        <taxon>Bacillota</taxon>
        <taxon>Bacilli</taxon>
        <taxon>Lactobacillales</taxon>
        <taxon>Enterococcaceae</taxon>
        <taxon>Enterococcus</taxon>
    </lineage>
</organism>
<dbReference type="InterPro" id="IPR015421">
    <property type="entry name" value="PyrdxlP-dep_Trfase_major"/>
</dbReference>
<name>A0ABV0F8M6_9ENTE</name>
<proteinExistence type="inferred from homology"/>
<dbReference type="Proteomes" id="UP001429357">
    <property type="component" value="Unassembled WGS sequence"/>
</dbReference>
<dbReference type="RefSeq" id="WP_161870309.1">
    <property type="nucleotide sequence ID" value="NZ_MAEI02000001.1"/>
</dbReference>
<protein>
    <submittedName>
        <fullName evidence="4">Cystathionine beta-lyase</fullName>
    </submittedName>
</protein>
<gene>
    <name evidence="4" type="ORF">BAU18_002578</name>
</gene>
<dbReference type="SUPFAM" id="SSF53383">
    <property type="entry name" value="PLP-dependent transferases"/>
    <property type="match status" value="1"/>
</dbReference>
<dbReference type="InterPro" id="IPR015422">
    <property type="entry name" value="PyrdxlP-dep_Trfase_small"/>
</dbReference>
<evidence type="ECO:0000256" key="3">
    <source>
        <dbReference type="RuleBase" id="RU362118"/>
    </source>
</evidence>
<dbReference type="CDD" id="cd00614">
    <property type="entry name" value="CGS_like"/>
    <property type="match status" value="1"/>
</dbReference>
<dbReference type="Gene3D" id="3.90.1150.10">
    <property type="entry name" value="Aspartate Aminotransferase, domain 1"/>
    <property type="match status" value="1"/>
</dbReference>
<comment type="cofactor">
    <cofactor evidence="1 3">
        <name>pyridoxal 5'-phosphate</name>
        <dbReference type="ChEBI" id="CHEBI:597326"/>
    </cofactor>
</comment>
<comment type="similarity">
    <text evidence="3">Belongs to the trans-sulfuration enzymes family.</text>
</comment>
<evidence type="ECO:0000256" key="1">
    <source>
        <dbReference type="ARBA" id="ARBA00001933"/>
    </source>
</evidence>